<evidence type="ECO:0000256" key="1">
    <source>
        <dbReference type="SAM" id="Phobius"/>
    </source>
</evidence>
<dbReference type="Gene3D" id="1.20.1070.10">
    <property type="entry name" value="Rhodopsin 7-helix transmembrane proteins"/>
    <property type="match status" value="1"/>
</dbReference>
<reference evidence="2" key="1">
    <citation type="submission" date="2009-04" db="EMBL/GenBank/DDBJ databases">
        <title>Molecular Cloning and Pharmacological Characterization of Monkey MT1 and MT2 Melatonin Receptors Showing High Affinity for the Agonist Ramelteon.</title>
        <authorList>
            <person name="Nishiyama K."/>
            <person name="Shintani Y."/>
            <person name="Hirai K."/>
            <person name="Yoshikubo S."/>
        </authorList>
    </citation>
    <scope>NUCLEOTIDE SEQUENCE</scope>
</reference>
<keyword evidence="1" id="KW-0812">Transmembrane</keyword>
<accession>C9WT53</accession>
<feature type="transmembrane region" description="Helical" evidence="1">
    <location>
        <begin position="38"/>
        <end position="63"/>
    </location>
</feature>
<evidence type="ECO:0000313" key="2">
    <source>
        <dbReference type="EMBL" id="ACX45273.1"/>
    </source>
</evidence>
<dbReference type="SUPFAM" id="SSF81321">
    <property type="entry name" value="Family A G protein-coupled receptor-like"/>
    <property type="match status" value="1"/>
</dbReference>
<dbReference type="AlphaFoldDB" id="C9WT53"/>
<keyword evidence="1" id="KW-0472">Membrane</keyword>
<organism evidence="2">
    <name type="scientific">Macaca fascicularis</name>
    <name type="common">Crab-eating macaque</name>
    <name type="synonym">Cynomolgus monkey</name>
    <dbReference type="NCBI Taxonomy" id="9541"/>
    <lineage>
        <taxon>Eukaryota</taxon>
        <taxon>Metazoa</taxon>
        <taxon>Chordata</taxon>
        <taxon>Craniata</taxon>
        <taxon>Vertebrata</taxon>
        <taxon>Euteleostomi</taxon>
        <taxon>Mammalia</taxon>
        <taxon>Eutheria</taxon>
        <taxon>Euarchontoglires</taxon>
        <taxon>Primates</taxon>
        <taxon>Haplorrhini</taxon>
        <taxon>Catarrhini</taxon>
        <taxon>Cercopithecidae</taxon>
        <taxon>Cercopithecinae</taxon>
        <taxon>Macaca</taxon>
    </lineage>
</organism>
<gene>
    <name evidence="2" type="primary">MTNR1B</name>
</gene>
<keyword evidence="2" id="KW-0675">Receptor</keyword>
<sequence>MSNNGSFANCCEAGGWAVRPGWLGTGRGQPSRTPRPPWVAPALSVVLIVTTAVDVVGNLLVILSVLRNRKLRNAGPWASQWQGPRFSSITVSYLNVVICSW</sequence>
<proteinExistence type="evidence at transcript level"/>
<name>C9WT53_MACFA</name>
<keyword evidence="1" id="KW-1133">Transmembrane helix</keyword>
<dbReference type="EMBL" id="FJ905902">
    <property type="protein sequence ID" value="ACX45273.1"/>
    <property type="molecule type" value="mRNA"/>
</dbReference>
<protein>
    <submittedName>
        <fullName evidence="2">Melatonin receptor 1B variant 3</fullName>
    </submittedName>
</protein>